<dbReference type="RefSeq" id="WP_006162097.1">
    <property type="nucleotide sequence ID" value="NZ_EQ999534.1"/>
</dbReference>
<dbReference type="Pfam" id="PF02698">
    <property type="entry name" value="DUF218"/>
    <property type="match status" value="1"/>
</dbReference>
<protein>
    <submittedName>
        <fullName evidence="3">Bme2</fullName>
    </submittedName>
</protein>
<organism evidence="3">
    <name type="scientific">Brucella pinnipedialis M292/94/1</name>
    <dbReference type="NCBI Taxonomy" id="520462"/>
    <lineage>
        <taxon>Bacteria</taxon>
        <taxon>Pseudomonadati</taxon>
        <taxon>Pseudomonadota</taxon>
        <taxon>Alphaproteobacteria</taxon>
        <taxon>Hyphomicrobiales</taxon>
        <taxon>Brucellaceae</taxon>
        <taxon>Brucella/Ochrobactrum group</taxon>
        <taxon>Brucella</taxon>
    </lineage>
</organism>
<dbReference type="PANTHER" id="PTHR30336:SF20">
    <property type="entry name" value="DUF218 DOMAIN-CONTAINING PROTEIN"/>
    <property type="match status" value="1"/>
</dbReference>
<keyword evidence="1" id="KW-0732">Signal</keyword>
<dbReference type="Proteomes" id="UP000004659">
    <property type="component" value="Unassembled WGS sequence"/>
</dbReference>
<name>A0A0E1WZ83_9HYPH</name>
<dbReference type="CDD" id="cd06259">
    <property type="entry name" value="YdcF-like"/>
    <property type="match status" value="1"/>
</dbReference>
<feature type="domain" description="DUF218" evidence="2">
    <location>
        <begin position="34"/>
        <end position="143"/>
    </location>
</feature>
<dbReference type="AlphaFoldDB" id="A0A0E1WZ83"/>
<evidence type="ECO:0000313" key="3">
    <source>
        <dbReference type="EMBL" id="EEZ29196.1"/>
    </source>
</evidence>
<feature type="signal peptide" evidence="1">
    <location>
        <begin position="1"/>
        <end position="25"/>
    </location>
</feature>
<dbReference type="InterPro" id="IPR051599">
    <property type="entry name" value="Cell_Envelope_Assoc"/>
</dbReference>
<dbReference type="PANTHER" id="PTHR30336">
    <property type="entry name" value="INNER MEMBRANE PROTEIN, PROBABLE PERMEASE"/>
    <property type="match status" value="1"/>
</dbReference>
<sequence>MTLYAFPCAILVGLAAMFFSQPLLTLQDDGRPADVIIVPGGDGAPRAAQAAQLWKDGRSPYILATGDGDCLLNKHIMMAKGVPPSAILVECRSGSTWQNARFSAPLLRRLHAKSALIVTNWFHSRRAVASFRTACPQMHFTSSPMADADMPGGFPGTPPVIEHVVKEYAKLGWYLISGRIRPQNLTDSGPAMAFASVCNTTEAGL</sequence>
<evidence type="ECO:0000256" key="1">
    <source>
        <dbReference type="SAM" id="SignalP"/>
    </source>
</evidence>
<dbReference type="GeneID" id="99646515"/>
<evidence type="ECO:0000259" key="2">
    <source>
        <dbReference type="Pfam" id="PF02698"/>
    </source>
</evidence>
<feature type="chain" id="PRO_5002389054" evidence="1">
    <location>
        <begin position="26"/>
        <end position="205"/>
    </location>
</feature>
<dbReference type="InterPro" id="IPR003848">
    <property type="entry name" value="DUF218"/>
</dbReference>
<gene>
    <name evidence="3" type="ORF">BALG_02549</name>
</gene>
<dbReference type="InterPro" id="IPR014729">
    <property type="entry name" value="Rossmann-like_a/b/a_fold"/>
</dbReference>
<proteinExistence type="predicted"/>
<dbReference type="Gene3D" id="3.40.50.620">
    <property type="entry name" value="HUPs"/>
    <property type="match status" value="1"/>
</dbReference>
<dbReference type="GO" id="GO:0005886">
    <property type="term" value="C:plasma membrane"/>
    <property type="evidence" value="ECO:0007669"/>
    <property type="project" value="TreeGrafter"/>
</dbReference>
<accession>A0A0E1WZ83</accession>
<dbReference type="HOGENOM" id="CLU_102863_1_0_5"/>
<reference evidence="3" key="1">
    <citation type="submission" date="2009-01" db="EMBL/GenBank/DDBJ databases">
        <title>The Genome Sequence of Brucella pinnipedialis M292/94/1.</title>
        <authorList>
            <consortium name="The Broad Institute Genome Sequencing Platform"/>
            <person name="Ward D."/>
            <person name="Young S.K."/>
            <person name="Kodira C.D."/>
            <person name="Zeng Q."/>
            <person name="Koehrsen M."/>
            <person name="Alvarado L."/>
            <person name="Berlin A."/>
            <person name="Borenstein D."/>
            <person name="Chen Z."/>
            <person name="Engels R."/>
            <person name="Freedman E."/>
            <person name="Gellesch M."/>
            <person name="Goldberg J."/>
            <person name="Griggs A."/>
            <person name="Gujja S."/>
            <person name="Heiman D."/>
            <person name="Hepburn T."/>
            <person name="Howarth C."/>
            <person name="Jen D."/>
            <person name="Larson L."/>
            <person name="Lewis B."/>
            <person name="Mehta T."/>
            <person name="Park D."/>
            <person name="Pearson M."/>
            <person name="Roberts A."/>
            <person name="Saif S."/>
            <person name="Shea T."/>
            <person name="Shenoy N."/>
            <person name="Sisk P."/>
            <person name="Stolte C."/>
            <person name="Sykes S."/>
            <person name="Walk T."/>
            <person name="White J."/>
            <person name="Yandava C."/>
            <person name="Whatmore A.M."/>
            <person name="Perrett L.L."/>
            <person name="O'Callaghan D."/>
            <person name="Nusbaum C."/>
            <person name="Galagan J."/>
            <person name="Birren B."/>
        </authorList>
    </citation>
    <scope>NUCLEOTIDE SEQUENCE [LARGE SCALE GENOMIC DNA]</scope>
    <source>
        <strain evidence="3">M292/94/1</strain>
    </source>
</reference>
<dbReference type="EMBL" id="EQ999534">
    <property type="protein sequence ID" value="EEZ29196.1"/>
    <property type="molecule type" value="Genomic_DNA"/>
</dbReference>